<organism evidence="1">
    <name type="scientific">freshwater metagenome</name>
    <dbReference type="NCBI Taxonomy" id="449393"/>
    <lineage>
        <taxon>unclassified sequences</taxon>
        <taxon>metagenomes</taxon>
        <taxon>ecological metagenomes</taxon>
    </lineage>
</organism>
<evidence type="ECO:0000313" key="1">
    <source>
        <dbReference type="EMBL" id="CAB4542318.1"/>
    </source>
</evidence>
<gene>
    <name evidence="1" type="ORF">UFOPK1458_00346</name>
</gene>
<dbReference type="EMBL" id="CAEZSQ010000051">
    <property type="protein sequence ID" value="CAB4542318.1"/>
    <property type="molecule type" value="Genomic_DNA"/>
</dbReference>
<dbReference type="AlphaFoldDB" id="A0A6J6BVX0"/>
<proteinExistence type="predicted"/>
<reference evidence="1" key="1">
    <citation type="submission" date="2020-05" db="EMBL/GenBank/DDBJ databases">
        <authorList>
            <person name="Chiriac C."/>
            <person name="Salcher M."/>
            <person name="Ghai R."/>
            <person name="Kavagutti S V."/>
        </authorList>
    </citation>
    <scope>NUCLEOTIDE SEQUENCE</scope>
</reference>
<accession>A0A6J6BVX0</accession>
<protein>
    <submittedName>
        <fullName evidence="1">Unannotated protein</fullName>
    </submittedName>
</protein>
<name>A0A6J6BVX0_9ZZZZ</name>
<sequence>MRWFPGAILFERGSPTATLKKASDDLVTPFAKRVCAIAEPVAPASTFTSTDLLLGSPQLKSGEEDPGIRMKCRDNVRRNTNESAVKTRRAITLLVLFTE</sequence>